<keyword evidence="1" id="KW-1133">Transmembrane helix</keyword>
<keyword evidence="1" id="KW-0472">Membrane</keyword>
<evidence type="ECO:0000256" key="1">
    <source>
        <dbReference type="SAM" id="Phobius"/>
    </source>
</evidence>
<dbReference type="RefSeq" id="WP_192591175.1">
    <property type="nucleotide sequence ID" value="NZ_JADBEE010000001.1"/>
</dbReference>
<sequence>MTTPIASAEKKETVRSPAQWVTLSYAAVFLLVGAAGFIPGITTGYDTLQFAGHHSEAMLFGIFQVSALHNIVHVLYGLVGVALARSATSARHFLLWGGVVYLGLWLYGLIIDTDSVANFVPLNTADDWLHLGLGVTMIALSFLRRESRHARSIR</sequence>
<gene>
    <name evidence="2" type="ORF">H4W26_001181</name>
</gene>
<keyword evidence="1" id="KW-0812">Transmembrane</keyword>
<evidence type="ECO:0008006" key="4">
    <source>
        <dbReference type="Google" id="ProtNLM"/>
    </source>
</evidence>
<dbReference type="Proteomes" id="UP000636579">
    <property type="component" value="Unassembled WGS sequence"/>
</dbReference>
<feature type="transmembrane region" description="Helical" evidence="1">
    <location>
        <begin position="58"/>
        <end position="81"/>
    </location>
</feature>
<feature type="transmembrane region" description="Helical" evidence="1">
    <location>
        <begin position="20"/>
        <end position="38"/>
    </location>
</feature>
<feature type="transmembrane region" description="Helical" evidence="1">
    <location>
        <begin position="127"/>
        <end position="144"/>
    </location>
</feature>
<reference evidence="2 3" key="1">
    <citation type="submission" date="2020-10" db="EMBL/GenBank/DDBJ databases">
        <title>Sequencing the genomes of 1000 actinobacteria strains.</title>
        <authorList>
            <person name="Klenk H.-P."/>
        </authorList>
    </citation>
    <scope>NUCLEOTIDE SEQUENCE [LARGE SCALE GENOMIC DNA]</scope>
    <source>
        <strain evidence="2 3">DSM 15474</strain>
    </source>
</reference>
<name>A0ABR9J5Z9_9MICC</name>
<organism evidence="2 3">
    <name type="scientific">Nesterenkonia halotolerans</name>
    <dbReference type="NCBI Taxonomy" id="225325"/>
    <lineage>
        <taxon>Bacteria</taxon>
        <taxon>Bacillati</taxon>
        <taxon>Actinomycetota</taxon>
        <taxon>Actinomycetes</taxon>
        <taxon>Micrococcales</taxon>
        <taxon>Micrococcaceae</taxon>
        <taxon>Nesterenkonia</taxon>
    </lineage>
</organism>
<dbReference type="EMBL" id="JADBEE010000001">
    <property type="protein sequence ID" value="MBE1514426.1"/>
    <property type="molecule type" value="Genomic_DNA"/>
</dbReference>
<feature type="transmembrane region" description="Helical" evidence="1">
    <location>
        <begin position="93"/>
        <end position="111"/>
    </location>
</feature>
<protein>
    <recommendedName>
        <fullName evidence="4">DUF4383 domain-containing protein</fullName>
    </recommendedName>
</protein>
<proteinExistence type="predicted"/>
<evidence type="ECO:0000313" key="3">
    <source>
        <dbReference type="Proteomes" id="UP000636579"/>
    </source>
</evidence>
<accession>A0ABR9J5Z9</accession>
<keyword evidence="3" id="KW-1185">Reference proteome</keyword>
<evidence type="ECO:0000313" key="2">
    <source>
        <dbReference type="EMBL" id="MBE1514426.1"/>
    </source>
</evidence>
<dbReference type="Pfam" id="PF14325">
    <property type="entry name" value="DUF4383"/>
    <property type="match status" value="1"/>
</dbReference>
<comment type="caution">
    <text evidence="2">The sequence shown here is derived from an EMBL/GenBank/DDBJ whole genome shotgun (WGS) entry which is preliminary data.</text>
</comment>